<accession>A0ABP9XGU2</accession>
<dbReference type="RefSeq" id="WP_345455183.1">
    <property type="nucleotide sequence ID" value="NZ_BAABRV010000006.1"/>
</dbReference>
<proteinExistence type="predicted"/>
<organism evidence="2 3">
    <name type="scientific">Deinococcus aluminii</name>
    <dbReference type="NCBI Taxonomy" id="1656885"/>
    <lineage>
        <taxon>Bacteria</taxon>
        <taxon>Thermotogati</taxon>
        <taxon>Deinococcota</taxon>
        <taxon>Deinococci</taxon>
        <taxon>Deinococcales</taxon>
        <taxon>Deinococcaceae</taxon>
        <taxon>Deinococcus</taxon>
    </lineage>
</organism>
<feature type="region of interest" description="Disordered" evidence="1">
    <location>
        <begin position="207"/>
        <end position="236"/>
    </location>
</feature>
<name>A0ABP9XGU2_9DEIO</name>
<protein>
    <submittedName>
        <fullName evidence="2">Uncharacterized protein</fullName>
    </submittedName>
</protein>
<dbReference type="EMBL" id="BAABRV010000006">
    <property type="protein sequence ID" value="GAA5534126.1"/>
    <property type="molecule type" value="Genomic_DNA"/>
</dbReference>
<evidence type="ECO:0000256" key="1">
    <source>
        <dbReference type="SAM" id="MobiDB-lite"/>
    </source>
</evidence>
<evidence type="ECO:0000313" key="2">
    <source>
        <dbReference type="EMBL" id="GAA5534126.1"/>
    </source>
</evidence>
<sequence length="432" mass="48940">MTREKRPPNRQPVPLITPGEKQHLTKLYMEAGAWTYSEAVSFLGESRFREMLQDRLLGRQDTEMGPVYHLLARGRLAAFGTADEAASLTTQLDLAYLRLSMAERGWRFADKTSPFYQGFDKLFPGLNFREAETELGRVLLAGKLSGGGYSVDGIERLMRQVKSTALSRNLLFVILTPHARRGQQRAQVHSSALRLIHHLPRVDGSKFTRFNPVSGHKKDPDPGPILTPAGAQKQRERGVIPDLTLDILQLSRKDRIEHAQAAIEVDQVLAEAQLARYYGLSPADLTGRLVTQAILRPSKNRSAHEVQQRVVVADRQVARLDDSNLNHRLTTAQMRLDLGIKADPERWHVEQRNALKLEVPDTIYITGDGERWAIEADTGQYNMPTILRKLQAFKDQEYAEIIWGTPSSVRVKNLTQKIAHDLRPTLKLTQWW</sequence>
<dbReference type="InterPro" id="IPR025855">
    <property type="entry name" value="Replic_Relax"/>
</dbReference>
<dbReference type="Pfam" id="PF13814">
    <property type="entry name" value="Replic_Relax"/>
    <property type="match status" value="1"/>
</dbReference>
<keyword evidence="3" id="KW-1185">Reference proteome</keyword>
<dbReference type="Proteomes" id="UP001404956">
    <property type="component" value="Unassembled WGS sequence"/>
</dbReference>
<reference evidence="2 3" key="1">
    <citation type="submission" date="2024-02" db="EMBL/GenBank/DDBJ databases">
        <title>Deinococcus aluminii NBRC 112889.</title>
        <authorList>
            <person name="Ichikawa N."/>
            <person name="Katano-Makiyama Y."/>
            <person name="Hidaka K."/>
        </authorList>
    </citation>
    <scope>NUCLEOTIDE SEQUENCE [LARGE SCALE GENOMIC DNA]</scope>
    <source>
        <strain evidence="2 3">NBRC 112889</strain>
    </source>
</reference>
<comment type="caution">
    <text evidence="2">The sequence shown here is derived from an EMBL/GenBank/DDBJ whole genome shotgun (WGS) entry which is preliminary data.</text>
</comment>
<gene>
    <name evidence="2" type="ORF">Dalu01_02534</name>
</gene>
<evidence type="ECO:0000313" key="3">
    <source>
        <dbReference type="Proteomes" id="UP001404956"/>
    </source>
</evidence>